<dbReference type="PATRIC" id="fig|1122247.3.peg.4193"/>
<gene>
    <name evidence="3" type="ORF">C731_4373</name>
</gene>
<dbReference type="InterPro" id="IPR005693">
    <property type="entry name" value="Mce"/>
</dbReference>
<dbReference type="AlphaFoldDB" id="K5BIM7"/>
<feature type="region of interest" description="Disordered" evidence="1">
    <location>
        <begin position="370"/>
        <end position="403"/>
    </location>
</feature>
<dbReference type="InterPro" id="IPR003399">
    <property type="entry name" value="Mce/MlaD"/>
</dbReference>
<name>K5BIM7_MYCHD</name>
<keyword evidence="4" id="KW-1185">Reference proteome</keyword>
<accession>K5BIM7</accession>
<dbReference type="Pfam" id="PF02470">
    <property type="entry name" value="MlaD"/>
    <property type="match status" value="1"/>
</dbReference>
<dbReference type="eggNOG" id="COG1463">
    <property type="taxonomic scope" value="Bacteria"/>
</dbReference>
<protein>
    <submittedName>
        <fullName evidence="3">Mce related family protein</fullName>
    </submittedName>
</protein>
<feature type="domain" description="Mce/MlaD" evidence="2">
    <location>
        <begin position="3"/>
        <end position="79"/>
    </location>
</feature>
<dbReference type="PANTHER" id="PTHR33371:SF16">
    <property type="entry name" value="MCE-FAMILY PROTEIN MCE3F"/>
    <property type="match status" value="1"/>
</dbReference>
<dbReference type="EMBL" id="AMRA01000123">
    <property type="protein sequence ID" value="EKF21634.1"/>
    <property type="molecule type" value="Genomic_DNA"/>
</dbReference>
<dbReference type="Proteomes" id="UP000006265">
    <property type="component" value="Unassembled WGS sequence"/>
</dbReference>
<reference evidence="3 4" key="1">
    <citation type="journal article" date="2012" name="J. Bacteriol.">
        <title>Genome sequence of Mycobacterium hassiacum DSM 44199, a rare source of heat-stable mycobacterial proteins.</title>
        <authorList>
            <person name="Tiago I."/>
            <person name="Maranha A."/>
            <person name="Mendes V."/>
            <person name="Alarico S."/>
            <person name="Moynihan P.J."/>
            <person name="Clarke A.J."/>
            <person name="Macedo-Ribeiro S."/>
            <person name="Pereira P.J."/>
            <person name="Empadinhas N."/>
        </authorList>
    </citation>
    <scope>NUCLEOTIDE SEQUENCE [LARGE SCALE GENOMIC DNA]</scope>
    <source>
        <strain evidence="4">DSM 44199 / CIP 105218 / JCM 12690 / 3849</strain>
    </source>
</reference>
<sequence>MGRYTVTLELPRSGGLYETANVNYRGTHVGKVKSVRLTEHGSVEAELSLDSSVPIPSNLTAEVHSQTAVGEQYVDLIPGDDTSTPLRNGDVIPARNASVPPDVADLLDVANRGLLAVPRDDLRTVVDESYIAVGGLGPELSRIVRGATQLALDARDNLRELLTVIDESGPLLESQTDTSDAVQAWAAQVRSITSQLRDNDSAVSGLIEEGAPAAAEAHRLLDQLRPTLPVVLANLVSIGQVGIDYNANLEQLLVLIPQAVAMGQAISVANMNNKDWRLPYLDFNLNINLPPPCTTGFLPASQKRAPSVVDAPDPPEGDLYCRIPQDAPFSVRGARNIPCATVPGKRAPTVKMCESDAQYVPLNDGFNWKGDPNATLTGQDVPQRPGDYGPQPARAPQPVPGEVEAAKTPPIAVAEYDPATGSYVGPDGKVYTQADLAQTAPEEKTWQSMLVPPSPR</sequence>
<evidence type="ECO:0000313" key="3">
    <source>
        <dbReference type="EMBL" id="EKF21634.1"/>
    </source>
</evidence>
<dbReference type="PANTHER" id="PTHR33371">
    <property type="entry name" value="INTERMEMBRANE PHOSPHOLIPID TRANSPORT SYSTEM BINDING PROTEIN MLAD-RELATED"/>
    <property type="match status" value="1"/>
</dbReference>
<dbReference type="NCBIfam" id="TIGR00996">
    <property type="entry name" value="Mtu_fam_mce"/>
    <property type="match status" value="1"/>
</dbReference>
<dbReference type="InterPro" id="IPR052336">
    <property type="entry name" value="MlaD_Phospholipid_Transporter"/>
</dbReference>
<evidence type="ECO:0000313" key="4">
    <source>
        <dbReference type="Proteomes" id="UP000006265"/>
    </source>
</evidence>
<comment type="caution">
    <text evidence="3">The sequence shown here is derived from an EMBL/GenBank/DDBJ whole genome shotgun (WGS) entry which is preliminary data.</text>
</comment>
<evidence type="ECO:0000259" key="2">
    <source>
        <dbReference type="Pfam" id="PF02470"/>
    </source>
</evidence>
<dbReference type="STRING" id="1122247.GCA_000379865_00341"/>
<evidence type="ECO:0000256" key="1">
    <source>
        <dbReference type="SAM" id="MobiDB-lite"/>
    </source>
</evidence>
<organism evidence="3 4">
    <name type="scientific">Mycolicibacterium hassiacum (strain DSM 44199 / CIP 105218 / JCM 12690 / 3849)</name>
    <name type="common">Mycobacterium hassiacum</name>
    <dbReference type="NCBI Taxonomy" id="1122247"/>
    <lineage>
        <taxon>Bacteria</taxon>
        <taxon>Bacillati</taxon>
        <taxon>Actinomycetota</taxon>
        <taxon>Actinomycetes</taxon>
        <taxon>Mycobacteriales</taxon>
        <taxon>Mycobacteriaceae</taxon>
        <taxon>Mycolicibacterium</taxon>
    </lineage>
</organism>
<proteinExistence type="predicted"/>
<dbReference type="GO" id="GO:0005576">
    <property type="term" value="C:extracellular region"/>
    <property type="evidence" value="ECO:0007669"/>
    <property type="project" value="TreeGrafter"/>
</dbReference>